<dbReference type="RefSeq" id="WP_066696097.1">
    <property type="nucleotide sequence ID" value="NZ_AP018664.1"/>
</dbReference>
<dbReference type="EMBL" id="AP018664">
    <property type="protein sequence ID" value="BBD99871.1"/>
    <property type="molecule type" value="Genomic_DNA"/>
</dbReference>
<gene>
    <name evidence="8" type="ORF">SAMIE_1033720</name>
</gene>
<dbReference type="InterPro" id="IPR000873">
    <property type="entry name" value="AMP-dep_synth/lig_dom"/>
</dbReference>
<dbReference type="Pfam" id="PF00501">
    <property type="entry name" value="AMP-binding"/>
    <property type="match status" value="1"/>
</dbReference>
<dbReference type="InterPro" id="IPR045851">
    <property type="entry name" value="AMP-bd_C_sf"/>
</dbReference>
<dbReference type="InterPro" id="IPR042099">
    <property type="entry name" value="ANL_N_sf"/>
</dbReference>
<evidence type="ECO:0000256" key="2">
    <source>
        <dbReference type="ARBA" id="ARBA00022598"/>
    </source>
</evidence>
<dbReference type="EC" id="6.2.1.44" evidence="4"/>
<feature type="domain" description="AMP-dependent synthetase/ligase" evidence="6">
    <location>
        <begin position="10"/>
        <end position="377"/>
    </location>
</feature>
<dbReference type="PANTHER" id="PTHR43767">
    <property type="entry name" value="LONG-CHAIN-FATTY-ACID--COA LIGASE"/>
    <property type="match status" value="1"/>
</dbReference>
<keyword evidence="2" id="KW-0436">Ligase</keyword>
<evidence type="ECO:0000256" key="3">
    <source>
        <dbReference type="ARBA" id="ARBA00051915"/>
    </source>
</evidence>
<evidence type="ECO:0000313" key="8">
    <source>
        <dbReference type="EMBL" id="BBD99871.1"/>
    </source>
</evidence>
<evidence type="ECO:0000256" key="5">
    <source>
        <dbReference type="ARBA" id="ARBA00067668"/>
    </source>
</evidence>
<dbReference type="Gene3D" id="3.40.50.12780">
    <property type="entry name" value="N-terminal domain of ligase-like"/>
    <property type="match status" value="1"/>
</dbReference>
<dbReference type="Pfam" id="PF13193">
    <property type="entry name" value="AMP-binding_C"/>
    <property type="match status" value="1"/>
</dbReference>
<dbReference type="NCBIfam" id="NF004837">
    <property type="entry name" value="PRK06187.1"/>
    <property type="match status" value="1"/>
</dbReference>
<dbReference type="KEGG" id="sami:SAMIE_1033720"/>
<dbReference type="AlphaFoldDB" id="A0A494W6K1"/>
<proteinExistence type="inferred from homology"/>
<dbReference type="Proteomes" id="UP000279959">
    <property type="component" value="Chromosome"/>
</dbReference>
<sequence length="519" mass="56471">MLDTMAGIIRRNATLHGDRPAVRNEGRAYTHRQHAHRIWSLANAIGGEFGLSRGSRLAILSRNRSEYLEIFGAAESGGFVAVTLNWRLAPAELAAIVDDSAPDVLFVDQQMLGLWEETRALVNTPVERVVLIGASDDFASPYERLLASGKPTPPDIAIRPEDIAHIIYTSGSTGRAKGVMVSQGALARAAGVISGTAGLRPTDCMIVVMPLFHSGAKIEWSATQYLGGACILLQQFDEAAILDLMERERPTVAHFAPVMVKRLVEHPNSARRDVSSIRQINYGSAPVPAEDMVQATDRFGSIFAQVYGMTENITNTILLPFQASLSGNEKERERLSSAGQPFPGTSLRIMDEAGNPQPMGGVGEIEVKSPGLMSGYWNMPDLTQAAFNDGWLRTGDVGRLDEDGFLFIVDRKKDMIISGGENVYSREVEDALLSHPSVTEAAVIGVPDARWGEAVVAYVVLDAPVDEAALIAHCRTQIAGYKRPQRVYIVDDLPRLPQGKVNKVALRAPHWSNRDRAVS</sequence>
<evidence type="ECO:0000256" key="1">
    <source>
        <dbReference type="ARBA" id="ARBA00006432"/>
    </source>
</evidence>
<evidence type="ECO:0000313" key="9">
    <source>
        <dbReference type="Proteomes" id="UP000279959"/>
    </source>
</evidence>
<dbReference type="InterPro" id="IPR020845">
    <property type="entry name" value="AMP-binding_CS"/>
</dbReference>
<protein>
    <recommendedName>
        <fullName evidence="5">3-methylmercaptopropionyl-CoA ligase</fullName>
        <ecNumber evidence="4">6.2.1.44</ecNumber>
    </recommendedName>
</protein>
<organism evidence="8 9">
    <name type="scientific">Sphingobium amiense</name>
    <dbReference type="NCBI Taxonomy" id="135719"/>
    <lineage>
        <taxon>Bacteria</taxon>
        <taxon>Pseudomonadati</taxon>
        <taxon>Pseudomonadota</taxon>
        <taxon>Alphaproteobacteria</taxon>
        <taxon>Sphingomonadales</taxon>
        <taxon>Sphingomonadaceae</taxon>
        <taxon>Sphingobium</taxon>
    </lineage>
</organism>
<dbReference type="SUPFAM" id="SSF56801">
    <property type="entry name" value="Acetyl-CoA synthetase-like"/>
    <property type="match status" value="1"/>
</dbReference>
<reference evidence="8 9" key="1">
    <citation type="submission" date="2018-05" db="EMBL/GenBank/DDBJ databases">
        <title>Complete Genome Sequence of the Nonylphenol-Degrading Bacterium Sphingobium amiense DSM 16289T.</title>
        <authorList>
            <person name="Ootsuka M."/>
            <person name="Nishizawa T."/>
            <person name="Ohta H."/>
        </authorList>
    </citation>
    <scope>NUCLEOTIDE SEQUENCE [LARGE SCALE GENOMIC DNA]</scope>
    <source>
        <strain evidence="8 9">DSM 16289</strain>
    </source>
</reference>
<evidence type="ECO:0000256" key="4">
    <source>
        <dbReference type="ARBA" id="ARBA00066616"/>
    </source>
</evidence>
<dbReference type="PROSITE" id="PS00455">
    <property type="entry name" value="AMP_BINDING"/>
    <property type="match status" value="1"/>
</dbReference>
<dbReference type="GO" id="GO:0016877">
    <property type="term" value="F:ligase activity, forming carbon-sulfur bonds"/>
    <property type="evidence" value="ECO:0007669"/>
    <property type="project" value="UniProtKB-ARBA"/>
</dbReference>
<feature type="domain" description="AMP-binding enzyme C-terminal" evidence="7">
    <location>
        <begin position="427"/>
        <end position="500"/>
    </location>
</feature>
<keyword evidence="9" id="KW-1185">Reference proteome</keyword>
<dbReference type="FunFam" id="3.30.300.30:FF:000008">
    <property type="entry name" value="2,3-dihydroxybenzoate-AMP ligase"/>
    <property type="match status" value="1"/>
</dbReference>
<comment type="catalytic activity">
    <reaction evidence="3">
        <text>3-(methylsulfanyl)propanoate + ATP + CoA = 3-(methylsulfanyl)propanoyl-CoA + AMP + diphosphate</text>
        <dbReference type="Rhea" id="RHEA:43052"/>
        <dbReference type="ChEBI" id="CHEBI:30616"/>
        <dbReference type="ChEBI" id="CHEBI:33019"/>
        <dbReference type="ChEBI" id="CHEBI:49016"/>
        <dbReference type="ChEBI" id="CHEBI:57287"/>
        <dbReference type="ChEBI" id="CHEBI:82815"/>
        <dbReference type="ChEBI" id="CHEBI:456215"/>
        <dbReference type="EC" id="6.2.1.44"/>
    </reaction>
    <physiologicalReaction direction="left-to-right" evidence="3">
        <dbReference type="Rhea" id="RHEA:43053"/>
    </physiologicalReaction>
</comment>
<dbReference type="Gene3D" id="3.30.300.30">
    <property type="match status" value="1"/>
</dbReference>
<name>A0A494W6K1_9SPHN</name>
<accession>A0A494W6K1</accession>
<evidence type="ECO:0000259" key="6">
    <source>
        <dbReference type="Pfam" id="PF00501"/>
    </source>
</evidence>
<comment type="similarity">
    <text evidence="1">Belongs to the ATP-dependent AMP-binding enzyme family.</text>
</comment>
<dbReference type="InterPro" id="IPR025110">
    <property type="entry name" value="AMP-bd_C"/>
</dbReference>
<dbReference type="PANTHER" id="PTHR43767:SF7">
    <property type="entry name" value="MEDIUM_LONG-CHAIN-FATTY-ACID--COA LIGASE FADD8"/>
    <property type="match status" value="1"/>
</dbReference>
<dbReference type="InterPro" id="IPR050237">
    <property type="entry name" value="ATP-dep_AMP-bd_enzyme"/>
</dbReference>
<evidence type="ECO:0000259" key="7">
    <source>
        <dbReference type="Pfam" id="PF13193"/>
    </source>
</evidence>